<dbReference type="SUPFAM" id="SSF81296">
    <property type="entry name" value="E set domains"/>
    <property type="match status" value="1"/>
</dbReference>
<comment type="caution">
    <text evidence="3">The sequence shown here is derived from an EMBL/GenBank/DDBJ whole genome shotgun (WGS) entry which is preliminary data.</text>
</comment>
<dbReference type="NCBIfam" id="TIGR04557">
    <property type="entry name" value="fuse_rel_SoxYZ"/>
    <property type="match status" value="1"/>
</dbReference>
<sequence length="261" mass="28279">MDKQTRSVLLVISVALTTLWVGAAGAVVVDDDPLKSANWDDLKTRFFGDAKVVFDDRVKVVAPIRAEDSMNVPVGVNVEALGEVEEVMVIADLNPIVKVLQFRPLAARASLSFRVKLQQATPVRAIARTRDGIWHAGGMWVDAAGGGCTAPSVGRSTGNWADTLGQVQARIWNPAEAGRLRFRVMHPMDTGLAPGIPAFYIEKLSLSDAAGVKFMDLETFEPVSENPVFSFDFRPGRAPRLPLLLSGMDNNGNRIQAQVAQ</sequence>
<dbReference type="InterPro" id="IPR032711">
    <property type="entry name" value="SoxY"/>
</dbReference>
<dbReference type="Pfam" id="PF13501">
    <property type="entry name" value="SoxY"/>
    <property type="match status" value="1"/>
</dbReference>
<dbReference type="InterPro" id="IPR014756">
    <property type="entry name" value="Ig_E-set"/>
</dbReference>
<dbReference type="InterPro" id="IPR038162">
    <property type="entry name" value="SoxY_sf"/>
</dbReference>
<name>A0A9D7E497_9PROT</name>
<dbReference type="AlphaFoldDB" id="A0A9D7E497"/>
<dbReference type="InterPro" id="IPR030831">
    <property type="entry name" value="Fuse-rel_SoxYZ"/>
</dbReference>
<accession>A0A9D7E497</accession>
<evidence type="ECO:0000313" key="3">
    <source>
        <dbReference type="EMBL" id="MBK6973503.1"/>
    </source>
</evidence>
<dbReference type="Gene3D" id="2.60.40.2470">
    <property type="entry name" value="SoxY domain"/>
    <property type="match status" value="1"/>
</dbReference>
<proteinExistence type="predicted"/>
<evidence type="ECO:0000259" key="1">
    <source>
        <dbReference type="Pfam" id="PF08770"/>
    </source>
</evidence>
<evidence type="ECO:0000313" key="4">
    <source>
        <dbReference type="Proteomes" id="UP000807785"/>
    </source>
</evidence>
<gene>
    <name evidence="3" type="ORF">IPH26_11370</name>
</gene>
<dbReference type="Proteomes" id="UP000807785">
    <property type="component" value="Unassembled WGS sequence"/>
</dbReference>
<dbReference type="Gene3D" id="2.60.40.10">
    <property type="entry name" value="Immunoglobulins"/>
    <property type="match status" value="1"/>
</dbReference>
<feature type="domain" description="Sulphur oxidation protein SoxZ" evidence="1">
    <location>
        <begin position="179"/>
        <end position="258"/>
    </location>
</feature>
<dbReference type="InterPro" id="IPR013783">
    <property type="entry name" value="Ig-like_fold"/>
</dbReference>
<feature type="domain" description="Ig-like SoxY" evidence="2">
    <location>
        <begin position="45"/>
        <end position="148"/>
    </location>
</feature>
<reference evidence="3" key="1">
    <citation type="submission" date="2020-10" db="EMBL/GenBank/DDBJ databases">
        <title>Connecting structure to function with the recovery of over 1000 high-quality activated sludge metagenome-assembled genomes encoding full-length rRNA genes using long-read sequencing.</title>
        <authorList>
            <person name="Singleton C.M."/>
            <person name="Petriglieri F."/>
            <person name="Kristensen J.M."/>
            <person name="Kirkegaard R.H."/>
            <person name="Michaelsen T.Y."/>
            <person name="Andersen M.H."/>
            <person name="Karst S.M."/>
            <person name="Dueholm M.S."/>
            <person name="Nielsen P.H."/>
            <person name="Albertsen M."/>
        </authorList>
    </citation>
    <scope>NUCLEOTIDE SEQUENCE</scope>
    <source>
        <strain evidence="3">Bjer_18-Q3-R1-45_BAT3C.347</strain>
    </source>
</reference>
<protein>
    <submittedName>
        <fullName evidence="3">Quinoprotein dehydrogenase-associated SoxYZ-like carrier</fullName>
    </submittedName>
</protein>
<dbReference type="EMBL" id="JADJEV010000003">
    <property type="protein sequence ID" value="MBK6973503.1"/>
    <property type="molecule type" value="Genomic_DNA"/>
</dbReference>
<evidence type="ECO:0000259" key="2">
    <source>
        <dbReference type="Pfam" id="PF13501"/>
    </source>
</evidence>
<organism evidence="3 4">
    <name type="scientific">Candidatus Methylophosphatis roskildensis</name>
    <dbReference type="NCBI Taxonomy" id="2899263"/>
    <lineage>
        <taxon>Bacteria</taxon>
        <taxon>Pseudomonadati</taxon>
        <taxon>Pseudomonadota</taxon>
        <taxon>Betaproteobacteria</taxon>
        <taxon>Nitrosomonadales</taxon>
        <taxon>Sterolibacteriaceae</taxon>
        <taxon>Candidatus Methylophosphatis</taxon>
    </lineage>
</organism>
<dbReference type="InterPro" id="IPR014880">
    <property type="entry name" value="SoxZ_dom"/>
</dbReference>
<dbReference type="Pfam" id="PF08770">
    <property type="entry name" value="SoxZ"/>
    <property type="match status" value="1"/>
</dbReference>